<gene>
    <name evidence="1" type="ORF">C6Y40_03835</name>
</gene>
<evidence type="ECO:0000313" key="1">
    <source>
        <dbReference type="EMBL" id="PRO74934.1"/>
    </source>
</evidence>
<accession>A0A2S9VET2</accession>
<organism evidence="1 2">
    <name type="scientific">Alteromonas alba</name>
    <dbReference type="NCBI Taxonomy" id="2079529"/>
    <lineage>
        <taxon>Bacteria</taxon>
        <taxon>Pseudomonadati</taxon>
        <taxon>Pseudomonadota</taxon>
        <taxon>Gammaproteobacteria</taxon>
        <taxon>Alteromonadales</taxon>
        <taxon>Alteromonadaceae</taxon>
        <taxon>Alteromonas/Salinimonas group</taxon>
        <taxon>Alteromonas</taxon>
    </lineage>
</organism>
<dbReference type="EMBL" id="PVNP01000030">
    <property type="protein sequence ID" value="PRO74934.1"/>
    <property type="molecule type" value="Genomic_DNA"/>
</dbReference>
<evidence type="ECO:0000313" key="2">
    <source>
        <dbReference type="Proteomes" id="UP000238949"/>
    </source>
</evidence>
<keyword evidence="2" id="KW-1185">Reference proteome</keyword>
<proteinExistence type="predicted"/>
<dbReference type="OrthoDB" id="9812088at2"/>
<reference evidence="2" key="1">
    <citation type="journal article" date="2020" name="Int. J. Syst. Evol. Microbiol.">
        <title>Alteromonas alba sp. nov., a marine bacterium isolated from the seawater of the West Pacific Ocean.</title>
        <authorList>
            <person name="Sun C."/>
            <person name="Wu Y.-H."/>
            <person name="Xamxidin M."/>
            <person name="Cheng H."/>
            <person name="Xu X.-W."/>
        </authorList>
    </citation>
    <scope>NUCLEOTIDE SEQUENCE [LARGE SCALE GENOMIC DNA]</scope>
    <source>
        <strain evidence="2">190</strain>
    </source>
</reference>
<sequence length="164" mass="17140">MVITPAAVIERIGTYELGNILAGRVEGDINTLALVALAEGADTSSFTAEELAVAQAALDRLVLAIDAATRLINGYVAKRHPAGLSPSEIANSPLPDIALVLVKYELMVTTDEDTRNNHKAAMAQLRDISSGALSLGADDPAKPSDTRLVVVGGNSRFDWGGFGL</sequence>
<evidence type="ECO:0008006" key="3">
    <source>
        <dbReference type="Google" id="ProtNLM"/>
    </source>
</evidence>
<dbReference type="Pfam" id="PF07030">
    <property type="entry name" value="Phage_Mu_Gp36"/>
    <property type="match status" value="1"/>
</dbReference>
<protein>
    <recommendedName>
        <fullName evidence="3">DUF1320 domain-containing protein</fullName>
    </recommendedName>
</protein>
<dbReference type="Proteomes" id="UP000238949">
    <property type="component" value="Unassembled WGS sequence"/>
</dbReference>
<name>A0A2S9VET2_9ALTE</name>
<dbReference type="AlphaFoldDB" id="A0A2S9VET2"/>
<dbReference type="InterPro" id="IPR009752">
    <property type="entry name" value="Phage_Mu_GpJ"/>
</dbReference>
<comment type="caution">
    <text evidence="1">The sequence shown here is derived from an EMBL/GenBank/DDBJ whole genome shotgun (WGS) entry which is preliminary data.</text>
</comment>